<name>A0A3D8GMJ8_9BACI</name>
<comment type="similarity">
    <text evidence="1">Belongs to the LytR/CpsA/Psr (LCP) family.</text>
</comment>
<feature type="transmembrane region" description="Helical" evidence="5">
    <location>
        <begin position="16"/>
        <end position="39"/>
    </location>
</feature>
<dbReference type="Pfam" id="PF03816">
    <property type="entry name" value="LytR_cpsA_psr"/>
    <property type="match status" value="1"/>
</dbReference>
<evidence type="ECO:0000256" key="5">
    <source>
        <dbReference type="SAM" id="Phobius"/>
    </source>
</evidence>
<dbReference type="InterPro" id="IPR004474">
    <property type="entry name" value="LytR_CpsA_psr"/>
</dbReference>
<keyword evidence="3" id="KW-0735">Signal-anchor</keyword>
<dbReference type="PANTHER" id="PTHR33392:SF6">
    <property type="entry name" value="POLYISOPRENYL-TEICHOIC ACID--PEPTIDOGLYCAN TEICHOIC ACID TRANSFERASE TAGU"/>
    <property type="match status" value="1"/>
</dbReference>
<keyword evidence="5" id="KW-0472">Membrane</keyword>
<dbReference type="PANTHER" id="PTHR33392">
    <property type="entry name" value="POLYISOPRENYL-TEICHOIC ACID--PEPTIDOGLYCAN TEICHOIC ACID TRANSFERASE TAGU"/>
    <property type="match status" value="1"/>
</dbReference>
<dbReference type="NCBIfam" id="TIGR00350">
    <property type="entry name" value="lytR_cpsA_psr"/>
    <property type="match status" value="1"/>
</dbReference>
<dbReference type="Gene3D" id="3.40.630.190">
    <property type="entry name" value="LCP protein"/>
    <property type="match status" value="1"/>
</dbReference>
<dbReference type="EMBL" id="QNQT01000009">
    <property type="protein sequence ID" value="RDU35628.1"/>
    <property type="molecule type" value="Genomic_DNA"/>
</dbReference>
<dbReference type="Proteomes" id="UP000257144">
    <property type="component" value="Unassembled WGS sequence"/>
</dbReference>
<dbReference type="InterPro" id="IPR050922">
    <property type="entry name" value="LytR/CpsA/Psr_CW_biosynth"/>
</dbReference>
<protein>
    <submittedName>
        <fullName evidence="7">LytR family transcriptional regulator</fullName>
    </submittedName>
</protein>
<keyword evidence="4 5" id="KW-1133">Transmembrane helix</keyword>
<organism evidence="7 8">
    <name type="scientific">Neobacillus piezotolerans</name>
    <dbReference type="NCBI Taxonomy" id="2259171"/>
    <lineage>
        <taxon>Bacteria</taxon>
        <taxon>Bacillati</taxon>
        <taxon>Bacillota</taxon>
        <taxon>Bacilli</taxon>
        <taxon>Bacillales</taxon>
        <taxon>Bacillaceae</taxon>
        <taxon>Neobacillus</taxon>
    </lineage>
</organism>
<evidence type="ECO:0000256" key="2">
    <source>
        <dbReference type="ARBA" id="ARBA00022692"/>
    </source>
</evidence>
<keyword evidence="8" id="KW-1185">Reference proteome</keyword>
<evidence type="ECO:0000313" key="8">
    <source>
        <dbReference type="Proteomes" id="UP000257144"/>
    </source>
</evidence>
<comment type="caution">
    <text evidence="7">The sequence shown here is derived from an EMBL/GenBank/DDBJ whole genome shotgun (WGS) entry which is preliminary data.</text>
</comment>
<accession>A0A3D8GMJ8</accession>
<dbReference type="RefSeq" id="WP_115453412.1">
    <property type="nucleotide sequence ID" value="NZ_QNQT01000009.1"/>
</dbReference>
<dbReference type="AlphaFoldDB" id="A0A3D8GMJ8"/>
<evidence type="ECO:0000313" key="7">
    <source>
        <dbReference type="EMBL" id="RDU35628.1"/>
    </source>
</evidence>
<evidence type="ECO:0000256" key="3">
    <source>
        <dbReference type="ARBA" id="ARBA00022968"/>
    </source>
</evidence>
<sequence>MEKENKSQKSNKRKKGFWITITIILLLFAGAAVYGYSVYQSIATTLKNTHEPLDRTKNVNREIDLAKGDPISVLLFGVDQREGDRGRPDSLMLLTINPDEESIKMLSIPRDTYAPIIGKGIEDKINHAYTYGGVDMSIKTIEEFLDIPIDYFIAVNTNGFQELVDAVGGVTVNNTLDFSYGKFHFPVGKLHLNGEEALKFTQMRHLDPKSDFGRQERQQKVMQAIIKEAANVKTLANYRSILEVIGNNLKTNLTFNEMKNIQANYSKARKDLERIQISGNDMKKNGTYYYNVPDEEREKLSLMLNEHLGNKQQSMKSAKASSN</sequence>
<proteinExistence type="inferred from homology"/>
<keyword evidence="2 5" id="KW-0812">Transmembrane</keyword>
<reference evidence="7 8" key="1">
    <citation type="submission" date="2018-07" db="EMBL/GenBank/DDBJ databases">
        <title>Bacillus sp. YLB-04 draft genome sequence.</title>
        <authorList>
            <person name="Yu L."/>
            <person name="Tang X."/>
        </authorList>
    </citation>
    <scope>NUCLEOTIDE SEQUENCE [LARGE SCALE GENOMIC DNA]</scope>
    <source>
        <strain evidence="7 8">YLB-04</strain>
    </source>
</reference>
<feature type="domain" description="Cell envelope-related transcriptional attenuator" evidence="6">
    <location>
        <begin position="87"/>
        <end position="230"/>
    </location>
</feature>
<evidence type="ECO:0000259" key="6">
    <source>
        <dbReference type="Pfam" id="PF03816"/>
    </source>
</evidence>
<evidence type="ECO:0000256" key="1">
    <source>
        <dbReference type="ARBA" id="ARBA00006068"/>
    </source>
</evidence>
<gene>
    <name evidence="7" type="ORF">DRW41_18015</name>
</gene>
<evidence type="ECO:0000256" key="4">
    <source>
        <dbReference type="ARBA" id="ARBA00022989"/>
    </source>
</evidence>
<dbReference type="GO" id="GO:0071555">
    <property type="term" value="P:cell wall organization"/>
    <property type="evidence" value="ECO:0007669"/>
    <property type="project" value="UniProtKB-KW"/>
</dbReference>
<dbReference type="OrthoDB" id="27330at2"/>